<feature type="transmembrane region" description="Helical" evidence="2">
    <location>
        <begin position="6"/>
        <end position="33"/>
    </location>
</feature>
<accession>A0A1H8IL58</accession>
<sequence length="139" mass="15296">MLKDGWPFLALAVFLFAVAFPLIRFGLLTAVLFEVRRGHRRPWLGRAFRWATDLETWAMPDVYILGLAVAYFRLAAAINVSLGPGAICYILAGTLSMFVRATLDKAEVWRRIAPDNELAGGQSTRSSSAASCPSCTTTR</sequence>
<name>A0A1H8IL58_9SPHN</name>
<dbReference type="Proteomes" id="UP000199206">
    <property type="component" value="Unassembled WGS sequence"/>
</dbReference>
<dbReference type="AlphaFoldDB" id="A0A1H8IL58"/>
<keyword evidence="2" id="KW-1133">Transmembrane helix</keyword>
<evidence type="ECO:0000256" key="1">
    <source>
        <dbReference type="SAM" id="MobiDB-lite"/>
    </source>
</evidence>
<dbReference type="InterPro" id="IPR007498">
    <property type="entry name" value="PqiA-like"/>
</dbReference>
<proteinExistence type="predicted"/>
<evidence type="ECO:0000256" key="2">
    <source>
        <dbReference type="SAM" id="Phobius"/>
    </source>
</evidence>
<keyword evidence="2" id="KW-0812">Transmembrane</keyword>
<keyword evidence="2" id="KW-0472">Membrane</keyword>
<dbReference type="STRING" id="1166340.SAMN05192583_3335"/>
<reference evidence="4" key="1">
    <citation type="submission" date="2016-10" db="EMBL/GenBank/DDBJ databases">
        <authorList>
            <person name="Varghese N."/>
            <person name="Submissions S."/>
        </authorList>
    </citation>
    <scope>NUCLEOTIDE SEQUENCE [LARGE SCALE GENOMIC DNA]</scope>
    <source>
        <strain evidence="4">S6-262</strain>
    </source>
</reference>
<dbReference type="Pfam" id="PF04403">
    <property type="entry name" value="PqiA"/>
    <property type="match status" value="1"/>
</dbReference>
<evidence type="ECO:0000313" key="4">
    <source>
        <dbReference type="Proteomes" id="UP000199206"/>
    </source>
</evidence>
<organism evidence="3 4">
    <name type="scientific">Sphingomonas gellani</name>
    <dbReference type="NCBI Taxonomy" id="1166340"/>
    <lineage>
        <taxon>Bacteria</taxon>
        <taxon>Pseudomonadati</taxon>
        <taxon>Pseudomonadota</taxon>
        <taxon>Alphaproteobacteria</taxon>
        <taxon>Sphingomonadales</taxon>
        <taxon>Sphingomonadaceae</taxon>
        <taxon>Sphingomonas</taxon>
    </lineage>
</organism>
<evidence type="ECO:0000313" key="3">
    <source>
        <dbReference type="EMBL" id="SEN69453.1"/>
    </source>
</evidence>
<gene>
    <name evidence="3" type="ORF">SAMN05192583_3335</name>
</gene>
<keyword evidence="4" id="KW-1185">Reference proteome</keyword>
<protein>
    <submittedName>
        <fullName evidence="3">Paraquat-inducible protein A</fullName>
    </submittedName>
</protein>
<feature type="transmembrane region" description="Helical" evidence="2">
    <location>
        <begin position="82"/>
        <end position="103"/>
    </location>
</feature>
<feature type="region of interest" description="Disordered" evidence="1">
    <location>
        <begin position="118"/>
        <end position="139"/>
    </location>
</feature>
<dbReference type="EMBL" id="FOCF01000010">
    <property type="protein sequence ID" value="SEN69453.1"/>
    <property type="molecule type" value="Genomic_DNA"/>
</dbReference>
<feature type="compositionally biased region" description="Low complexity" evidence="1">
    <location>
        <begin position="123"/>
        <end position="139"/>
    </location>
</feature>